<gene>
    <name evidence="1" type="ORF">S01H1_62122</name>
</gene>
<comment type="caution">
    <text evidence="1">The sequence shown here is derived from an EMBL/GenBank/DDBJ whole genome shotgun (WGS) entry which is preliminary data.</text>
</comment>
<dbReference type="EMBL" id="BARS01040783">
    <property type="protein sequence ID" value="GAG39452.1"/>
    <property type="molecule type" value="Genomic_DNA"/>
</dbReference>
<dbReference type="AlphaFoldDB" id="X0XW76"/>
<name>X0XW76_9ZZZZ</name>
<organism evidence="1">
    <name type="scientific">marine sediment metagenome</name>
    <dbReference type="NCBI Taxonomy" id="412755"/>
    <lineage>
        <taxon>unclassified sequences</taxon>
        <taxon>metagenomes</taxon>
        <taxon>ecological metagenomes</taxon>
    </lineage>
</organism>
<sequence>IGSKESRPPVAYPEAASFVKFLIDKYGKDKFLKAYKTLRNSDDKSVQQKNIRGLKQIYGKTLTELEKEWENTFSSVSK</sequence>
<reference evidence="1" key="1">
    <citation type="journal article" date="2014" name="Front. Microbiol.">
        <title>High frequency of phylogenetically diverse reductive dehalogenase-homologous genes in deep subseafloor sedimentary metagenomes.</title>
        <authorList>
            <person name="Kawai M."/>
            <person name="Futagami T."/>
            <person name="Toyoda A."/>
            <person name="Takaki Y."/>
            <person name="Nishi S."/>
            <person name="Hori S."/>
            <person name="Arai W."/>
            <person name="Tsubouchi T."/>
            <person name="Morono Y."/>
            <person name="Uchiyama I."/>
            <person name="Ito T."/>
            <person name="Fujiyama A."/>
            <person name="Inagaki F."/>
            <person name="Takami H."/>
        </authorList>
    </citation>
    <scope>NUCLEOTIDE SEQUENCE</scope>
    <source>
        <strain evidence="1">Expedition CK06-06</strain>
    </source>
</reference>
<evidence type="ECO:0000313" key="1">
    <source>
        <dbReference type="EMBL" id="GAG39452.1"/>
    </source>
</evidence>
<feature type="non-terminal residue" evidence="1">
    <location>
        <position position="1"/>
    </location>
</feature>
<protein>
    <submittedName>
        <fullName evidence="1">Uncharacterized protein</fullName>
    </submittedName>
</protein>
<accession>X0XW76</accession>
<proteinExistence type="predicted"/>